<protein>
    <submittedName>
        <fullName evidence="2">Uncharacterized protein</fullName>
    </submittedName>
</protein>
<gene>
    <name evidence="2" type="ORF">B0T16DRAFT_202416</name>
</gene>
<dbReference type="EMBL" id="JAULSV010000006">
    <property type="protein sequence ID" value="KAK0640809.1"/>
    <property type="molecule type" value="Genomic_DNA"/>
</dbReference>
<accession>A0AA39XVC9</accession>
<sequence>MDPERLEEGGRHLGSHGRCCVLLGESMLGRQACFSRSLISLGPNAARIRDPRESCPDFKETPGLYPVRAEAAIPMANGLARGGSVIRVEQPQQETSGNLAHKATRGGQAEQSWGSSGMGEWRTVWSDRCGRDQSCGGFKWLGSLHCHALSDVTCFAVRFPPALLPPAASLATTPLHPSPCPHSPSSLDSWPPSAALDSRLRAAAGPPMSQVGDRTRTDSPFKLLIVWTEPEYGGHK</sequence>
<feature type="region of interest" description="Disordered" evidence="1">
    <location>
        <begin position="93"/>
        <end position="118"/>
    </location>
</feature>
<comment type="caution">
    <text evidence="2">The sequence shown here is derived from an EMBL/GenBank/DDBJ whole genome shotgun (WGS) entry which is preliminary data.</text>
</comment>
<keyword evidence="3" id="KW-1185">Reference proteome</keyword>
<feature type="region of interest" description="Disordered" evidence="1">
    <location>
        <begin position="174"/>
        <end position="193"/>
    </location>
</feature>
<dbReference type="Proteomes" id="UP001174936">
    <property type="component" value="Unassembled WGS sequence"/>
</dbReference>
<dbReference type="AlphaFoldDB" id="A0AA39XVC9"/>
<evidence type="ECO:0000313" key="2">
    <source>
        <dbReference type="EMBL" id="KAK0640809.1"/>
    </source>
</evidence>
<organism evidence="2 3">
    <name type="scientific">Cercophora newfieldiana</name>
    <dbReference type="NCBI Taxonomy" id="92897"/>
    <lineage>
        <taxon>Eukaryota</taxon>
        <taxon>Fungi</taxon>
        <taxon>Dikarya</taxon>
        <taxon>Ascomycota</taxon>
        <taxon>Pezizomycotina</taxon>
        <taxon>Sordariomycetes</taxon>
        <taxon>Sordariomycetidae</taxon>
        <taxon>Sordariales</taxon>
        <taxon>Lasiosphaeriaceae</taxon>
        <taxon>Cercophora</taxon>
    </lineage>
</organism>
<feature type="compositionally biased region" description="Low complexity" evidence="1">
    <location>
        <begin position="183"/>
        <end position="193"/>
    </location>
</feature>
<evidence type="ECO:0000256" key="1">
    <source>
        <dbReference type="SAM" id="MobiDB-lite"/>
    </source>
</evidence>
<evidence type="ECO:0000313" key="3">
    <source>
        <dbReference type="Proteomes" id="UP001174936"/>
    </source>
</evidence>
<proteinExistence type="predicted"/>
<name>A0AA39XVC9_9PEZI</name>
<reference evidence="2" key="1">
    <citation type="submission" date="2023-06" db="EMBL/GenBank/DDBJ databases">
        <title>Genome-scale phylogeny and comparative genomics of the fungal order Sordariales.</title>
        <authorList>
            <consortium name="Lawrence Berkeley National Laboratory"/>
            <person name="Hensen N."/>
            <person name="Bonometti L."/>
            <person name="Westerberg I."/>
            <person name="Brannstrom I.O."/>
            <person name="Guillou S."/>
            <person name="Cros-Aarteil S."/>
            <person name="Calhoun S."/>
            <person name="Haridas S."/>
            <person name="Kuo A."/>
            <person name="Mondo S."/>
            <person name="Pangilinan J."/>
            <person name="Riley R."/>
            <person name="Labutti K."/>
            <person name="Andreopoulos B."/>
            <person name="Lipzen A."/>
            <person name="Chen C."/>
            <person name="Yanf M."/>
            <person name="Daum C."/>
            <person name="Ng V."/>
            <person name="Clum A."/>
            <person name="Steindorff A."/>
            <person name="Ohm R."/>
            <person name="Martin F."/>
            <person name="Silar P."/>
            <person name="Natvig D."/>
            <person name="Lalanne C."/>
            <person name="Gautier V."/>
            <person name="Ament-Velasquez S.L."/>
            <person name="Kruys A."/>
            <person name="Hutchinson M.I."/>
            <person name="Powell A.J."/>
            <person name="Barry K."/>
            <person name="Miller A.N."/>
            <person name="Grigoriev I.V."/>
            <person name="Debuchy R."/>
            <person name="Gladieux P."/>
            <person name="Thoren M.H."/>
            <person name="Johannesson H."/>
        </authorList>
    </citation>
    <scope>NUCLEOTIDE SEQUENCE</scope>
    <source>
        <strain evidence="2">SMH2532-1</strain>
    </source>
</reference>